<name>A0A9W8S3Y1_9HYPO</name>
<accession>A0A9W8S3Y1</accession>
<evidence type="ECO:0000313" key="3">
    <source>
        <dbReference type="Proteomes" id="UP001152049"/>
    </source>
</evidence>
<sequence length="214" mass="24169">MRSKHQAFISVPIPSRVPPEVVLAHIQKYTPMLEHNSVVISFSETTPNVALVLSDPFFGAPNSSVRSFESTERLTLAPGLTRDRKWPVTFQKTPNGIRSRADARAGVIVRTEWLIRPRQDVSTPSSTATLTEEWELYEELIVEASALLMPFVSRTADDVHRTINQKVIDEVARNYLFNALAAISRLNEAINKYGEHIAKAHEEESTKGWSIKYR</sequence>
<evidence type="ECO:0000259" key="1">
    <source>
        <dbReference type="Pfam" id="PF23155"/>
    </source>
</evidence>
<dbReference type="EMBL" id="JAOQAZ010000010">
    <property type="protein sequence ID" value="KAJ4263528.1"/>
    <property type="molecule type" value="Genomic_DNA"/>
</dbReference>
<reference evidence="2" key="1">
    <citation type="submission" date="2022-09" db="EMBL/GenBank/DDBJ databases">
        <title>Fusarium specimens isolated from Avocado Roots.</title>
        <authorList>
            <person name="Stajich J."/>
            <person name="Roper C."/>
            <person name="Heimlech-Rivalta G."/>
        </authorList>
    </citation>
    <scope>NUCLEOTIDE SEQUENCE</scope>
    <source>
        <strain evidence="2">CF00136</strain>
    </source>
</reference>
<dbReference type="AlphaFoldDB" id="A0A9W8S3Y1"/>
<proteinExistence type="predicted"/>
<dbReference type="PANTHER" id="PTHR38117:SF1">
    <property type="entry name" value="DUF3074 DOMAIN-CONTAINING PROTEIN"/>
    <property type="match status" value="1"/>
</dbReference>
<dbReference type="Pfam" id="PF23155">
    <property type="entry name" value="DUF7053"/>
    <property type="match status" value="1"/>
</dbReference>
<feature type="domain" description="DUF7053" evidence="1">
    <location>
        <begin position="3"/>
        <end position="171"/>
    </location>
</feature>
<dbReference type="InterPro" id="IPR055481">
    <property type="entry name" value="DUF7053"/>
</dbReference>
<gene>
    <name evidence="2" type="ORF">NW762_006347</name>
</gene>
<comment type="caution">
    <text evidence="2">The sequence shown here is derived from an EMBL/GenBank/DDBJ whole genome shotgun (WGS) entry which is preliminary data.</text>
</comment>
<protein>
    <recommendedName>
        <fullName evidence="1">DUF7053 domain-containing protein</fullName>
    </recommendedName>
</protein>
<dbReference type="PANTHER" id="PTHR38117">
    <property type="entry name" value="NACHT AND WD40 DOMAIN PROTEIN"/>
    <property type="match status" value="1"/>
</dbReference>
<evidence type="ECO:0000313" key="2">
    <source>
        <dbReference type="EMBL" id="KAJ4263528.1"/>
    </source>
</evidence>
<dbReference type="Proteomes" id="UP001152049">
    <property type="component" value="Unassembled WGS sequence"/>
</dbReference>
<organism evidence="2 3">
    <name type="scientific">Fusarium torreyae</name>
    <dbReference type="NCBI Taxonomy" id="1237075"/>
    <lineage>
        <taxon>Eukaryota</taxon>
        <taxon>Fungi</taxon>
        <taxon>Dikarya</taxon>
        <taxon>Ascomycota</taxon>
        <taxon>Pezizomycotina</taxon>
        <taxon>Sordariomycetes</taxon>
        <taxon>Hypocreomycetidae</taxon>
        <taxon>Hypocreales</taxon>
        <taxon>Nectriaceae</taxon>
        <taxon>Fusarium</taxon>
    </lineage>
</organism>
<keyword evidence="3" id="KW-1185">Reference proteome</keyword>
<dbReference type="OrthoDB" id="4276610at2759"/>